<comment type="caution">
    <text evidence="2">The sequence shown here is derived from an EMBL/GenBank/DDBJ whole genome shotgun (WGS) entry which is preliminary data.</text>
</comment>
<protein>
    <submittedName>
        <fullName evidence="2">Uncharacterized protein</fullName>
    </submittedName>
</protein>
<feature type="compositionally biased region" description="Low complexity" evidence="1">
    <location>
        <begin position="249"/>
        <end position="269"/>
    </location>
</feature>
<feature type="compositionally biased region" description="Basic and acidic residues" evidence="1">
    <location>
        <begin position="297"/>
        <end position="307"/>
    </location>
</feature>
<feature type="region of interest" description="Disordered" evidence="1">
    <location>
        <begin position="236"/>
        <end position="337"/>
    </location>
</feature>
<evidence type="ECO:0000313" key="2">
    <source>
        <dbReference type="EMBL" id="KAF7357567.1"/>
    </source>
</evidence>
<accession>A0A8H7D320</accession>
<proteinExistence type="predicted"/>
<evidence type="ECO:0000313" key="3">
    <source>
        <dbReference type="Proteomes" id="UP000623467"/>
    </source>
</evidence>
<gene>
    <name evidence="2" type="ORF">MSAN_01353100</name>
</gene>
<reference evidence="2" key="1">
    <citation type="submission" date="2020-05" db="EMBL/GenBank/DDBJ databases">
        <title>Mycena genomes resolve the evolution of fungal bioluminescence.</title>
        <authorList>
            <person name="Tsai I.J."/>
        </authorList>
    </citation>
    <scope>NUCLEOTIDE SEQUENCE</scope>
    <source>
        <strain evidence="2">160909Yilan</strain>
    </source>
</reference>
<name>A0A8H7D320_9AGAR</name>
<dbReference type="Proteomes" id="UP000623467">
    <property type="component" value="Unassembled WGS sequence"/>
</dbReference>
<organism evidence="2 3">
    <name type="scientific">Mycena sanguinolenta</name>
    <dbReference type="NCBI Taxonomy" id="230812"/>
    <lineage>
        <taxon>Eukaryota</taxon>
        <taxon>Fungi</taxon>
        <taxon>Dikarya</taxon>
        <taxon>Basidiomycota</taxon>
        <taxon>Agaricomycotina</taxon>
        <taxon>Agaricomycetes</taxon>
        <taxon>Agaricomycetidae</taxon>
        <taxon>Agaricales</taxon>
        <taxon>Marasmiineae</taxon>
        <taxon>Mycenaceae</taxon>
        <taxon>Mycena</taxon>
    </lineage>
</organism>
<dbReference type="AlphaFoldDB" id="A0A8H7D320"/>
<keyword evidence="3" id="KW-1185">Reference proteome</keyword>
<sequence>MIFVQATRCRPRRARVGFLAYPFPAKGSLSRFSIHLDLIISDCLVQAFQVDSRAHNSSSAQDPACQSLARNYCHQRNVSSFESLARIHCREPSTRTWKPCCMVAHIRRRHAIMGPVRAFFAEPMPSATTFILRPVAWPSPSPTASVCADNHSAAAPSVAPSHRSRRLSLNSLCDKSDMPPPHYPDPPTGHDLMALFPPAAPNDFHETYDASTSVYFWRQERAFFAQAGNEIARVRVDADPEKAPRGPGPAEAMAADDAAMSAAATATPSSYTQPRPVAVRSNDTGLPASPGAPLPRAPEESPPHDRAAGIFALAPRQARSTTAALAAHWPRPRAQWK</sequence>
<dbReference type="OrthoDB" id="3253810at2759"/>
<evidence type="ECO:0000256" key="1">
    <source>
        <dbReference type="SAM" id="MobiDB-lite"/>
    </source>
</evidence>
<dbReference type="EMBL" id="JACAZH010000010">
    <property type="protein sequence ID" value="KAF7357567.1"/>
    <property type="molecule type" value="Genomic_DNA"/>
</dbReference>